<proteinExistence type="predicted"/>
<dbReference type="GO" id="GO:0006813">
    <property type="term" value="P:potassium ion transport"/>
    <property type="evidence" value="ECO:0007669"/>
    <property type="project" value="InterPro"/>
</dbReference>
<evidence type="ECO:0000313" key="3">
    <source>
        <dbReference type="EMBL" id="CUO62155.1"/>
    </source>
</evidence>
<evidence type="ECO:0000313" key="4">
    <source>
        <dbReference type="Proteomes" id="UP000095558"/>
    </source>
</evidence>
<dbReference type="Proteomes" id="UP000095558">
    <property type="component" value="Unassembled WGS sequence"/>
</dbReference>
<feature type="domain" description="RCK C-terminal" evidence="2">
    <location>
        <begin position="139"/>
        <end position="223"/>
    </location>
</feature>
<feature type="domain" description="RCK N-terminal" evidence="1">
    <location>
        <begin position="4"/>
        <end position="123"/>
    </location>
</feature>
<dbReference type="Gene3D" id="3.30.70.1450">
    <property type="entry name" value="Regulator of K+ conductance, C-terminal domain"/>
    <property type="match status" value="1"/>
</dbReference>
<dbReference type="Pfam" id="PF02080">
    <property type="entry name" value="TrkA_C"/>
    <property type="match status" value="1"/>
</dbReference>
<dbReference type="InterPro" id="IPR006037">
    <property type="entry name" value="RCK_C"/>
</dbReference>
<dbReference type="InterPro" id="IPR036291">
    <property type="entry name" value="NAD(P)-bd_dom_sf"/>
</dbReference>
<dbReference type="InterPro" id="IPR003148">
    <property type="entry name" value="RCK_N"/>
</dbReference>
<dbReference type="InterPro" id="IPR036721">
    <property type="entry name" value="RCK_C_sf"/>
</dbReference>
<evidence type="ECO:0000259" key="2">
    <source>
        <dbReference type="PROSITE" id="PS51202"/>
    </source>
</evidence>
<dbReference type="Gene3D" id="3.40.50.720">
    <property type="entry name" value="NAD(P)-binding Rossmann-like Domain"/>
    <property type="match status" value="1"/>
</dbReference>
<dbReference type="SUPFAM" id="SSF116726">
    <property type="entry name" value="TrkA C-terminal domain-like"/>
    <property type="match status" value="1"/>
</dbReference>
<protein>
    <submittedName>
        <fullName evidence="3">TrkA domain-containing protein</fullName>
    </submittedName>
</protein>
<dbReference type="OrthoDB" id="9776294at2"/>
<dbReference type="PROSITE" id="PS51201">
    <property type="entry name" value="RCK_N"/>
    <property type="match status" value="1"/>
</dbReference>
<dbReference type="PANTHER" id="PTHR43833">
    <property type="entry name" value="POTASSIUM CHANNEL PROTEIN 2-RELATED-RELATED"/>
    <property type="match status" value="1"/>
</dbReference>
<dbReference type="GO" id="GO:0008324">
    <property type="term" value="F:monoatomic cation transmembrane transporter activity"/>
    <property type="evidence" value="ECO:0007669"/>
    <property type="project" value="InterPro"/>
</dbReference>
<reference evidence="3 4" key="1">
    <citation type="submission" date="2015-09" db="EMBL/GenBank/DDBJ databases">
        <authorList>
            <consortium name="Pathogen Informatics"/>
        </authorList>
    </citation>
    <scope>NUCLEOTIDE SEQUENCE [LARGE SCALE GENOMIC DNA]</scope>
    <source>
        <strain evidence="3 4">2789STDY5834855</strain>
    </source>
</reference>
<dbReference type="PANTHER" id="PTHR43833:SF7">
    <property type="entry name" value="KTR SYSTEM POTASSIUM UPTAKE PROTEIN C"/>
    <property type="match status" value="1"/>
</dbReference>
<dbReference type="RefSeq" id="WP_055277568.1">
    <property type="nucleotide sequence ID" value="NZ_CYZV01000035.1"/>
</dbReference>
<sequence length="224" mass="25189">MLNYKSVVEFGIIGIGRLGFSLAKTLIESGKDVIVLDCDENKIKNIRGFTDNAFVVNNLDKETLQETGIQNCETVFVCIGEKIDVNILTTLNVINLGVPRVISKAITYEQGCVLEKIGAQVVYPESDMAVRIANRLLNEEALEFIELNNDIHIEKIKITDRLDGKTISNSKIRDNFNLNIIALERDRNTIIEIDPSCILRKDDLLVVIGKKINIRALEEFLDIK</sequence>
<dbReference type="AlphaFoldDB" id="A0A174GNY7"/>
<dbReference type="SUPFAM" id="SSF51735">
    <property type="entry name" value="NAD(P)-binding Rossmann-fold domains"/>
    <property type="match status" value="1"/>
</dbReference>
<dbReference type="InterPro" id="IPR050721">
    <property type="entry name" value="Trk_Ktr_HKT_K-transport"/>
</dbReference>
<accession>A0A174GNY7</accession>
<name>A0A174GNY7_9CLOT</name>
<dbReference type="EMBL" id="CYZV01000035">
    <property type="protein sequence ID" value="CUO62155.1"/>
    <property type="molecule type" value="Genomic_DNA"/>
</dbReference>
<gene>
    <name evidence="3" type="primary">ktrA</name>
    <name evidence="3" type="ORF">ERS852470_02870</name>
</gene>
<evidence type="ECO:0000259" key="1">
    <source>
        <dbReference type="PROSITE" id="PS51201"/>
    </source>
</evidence>
<dbReference type="PROSITE" id="PS51202">
    <property type="entry name" value="RCK_C"/>
    <property type="match status" value="1"/>
</dbReference>
<organism evidence="3 4">
    <name type="scientific">Clostridium disporicum</name>
    <dbReference type="NCBI Taxonomy" id="84024"/>
    <lineage>
        <taxon>Bacteria</taxon>
        <taxon>Bacillati</taxon>
        <taxon>Bacillota</taxon>
        <taxon>Clostridia</taxon>
        <taxon>Eubacteriales</taxon>
        <taxon>Clostridiaceae</taxon>
        <taxon>Clostridium</taxon>
    </lineage>
</organism>
<dbReference type="Pfam" id="PF02254">
    <property type="entry name" value="TrkA_N"/>
    <property type="match status" value="1"/>
</dbReference>